<comment type="cofactor">
    <cofactor evidence="6">
        <name>Zn(2+)</name>
        <dbReference type="ChEBI" id="CHEBI:29105"/>
    </cofactor>
    <text evidence="6">Binds 1 zinc ion per subunit.</text>
</comment>
<dbReference type="STRING" id="1824.SAMN05444423_103221"/>
<feature type="transmembrane region" description="Helical" evidence="8">
    <location>
        <begin position="45"/>
        <end position="67"/>
    </location>
</feature>
<dbReference type="GO" id="GO:0004222">
    <property type="term" value="F:metalloendopeptidase activity"/>
    <property type="evidence" value="ECO:0007669"/>
    <property type="project" value="InterPro"/>
</dbReference>
<dbReference type="GeneID" id="91515315"/>
<protein>
    <recommendedName>
        <fullName evidence="9">Peptidase M48 domain-containing protein</fullName>
    </recommendedName>
</protein>
<keyword evidence="11" id="KW-1185">Reference proteome</keyword>
<feature type="transmembrane region" description="Helical" evidence="8">
    <location>
        <begin position="233"/>
        <end position="260"/>
    </location>
</feature>
<evidence type="ECO:0000256" key="1">
    <source>
        <dbReference type="ARBA" id="ARBA00022670"/>
    </source>
</evidence>
<evidence type="ECO:0000259" key="9">
    <source>
        <dbReference type="Pfam" id="PF01435"/>
    </source>
</evidence>
<evidence type="ECO:0000256" key="6">
    <source>
        <dbReference type="RuleBase" id="RU003983"/>
    </source>
</evidence>
<comment type="caution">
    <text evidence="10">The sequence shown here is derived from an EMBL/GenBank/DDBJ whole genome shotgun (WGS) entry which is preliminary data.</text>
</comment>
<dbReference type="Proteomes" id="UP000017048">
    <property type="component" value="Unassembled WGS sequence"/>
</dbReference>
<dbReference type="Gene3D" id="3.30.2010.10">
    <property type="entry name" value="Metalloproteases ('zincins'), catalytic domain"/>
    <property type="match status" value="1"/>
</dbReference>
<keyword evidence="3 6" id="KW-0378">Hydrolase</keyword>
<evidence type="ECO:0000256" key="4">
    <source>
        <dbReference type="ARBA" id="ARBA00022833"/>
    </source>
</evidence>
<dbReference type="GO" id="GO:0046872">
    <property type="term" value="F:metal ion binding"/>
    <property type="evidence" value="ECO:0007669"/>
    <property type="project" value="UniProtKB-KW"/>
</dbReference>
<dbReference type="RefSeq" id="WP_019045199.1">
    <property type="nucleotide sequence ID" value="NZ_BAFO02000035.1"/>
</dbReference>
<dbReference type="InterPro" id="IPR001915">
    <property type="entry name" value="Peptidase_M48"/>
</dbReference>
<feature type="transmembrane region" description="Helical" evidence="8">
    <location>
        <begin position="207"/>
        <end position="227"/>
    </location>
</feature>
<accession>U5EJP2</accession>
<feature type="region of interest" description="Disordered" evidence="7">
    <location>
        <begin position="300"/>
        <end position="328"/>
    </location>
</feature>
<evidence type="ECO:0000256" key="5">
    <source>
        <dbReference type="ARBA" id="ARBA00023049"/>
    </source>
</evidence>
<dbReference type="EMBL" id="BAFO02000035">
    <property type="protein sequence ID" value="GAD87495.1"/>
    <property type="molecule type" value="Genomic_DNA"/>
</dbReference>
<keyword evidence="1 6" id="KW-0645">Protease</keyword>
<evidence type="ECO:0000313" key="11">
    <source>
        <dbReference type="Proteomes" id="UP000017048"/>
    </source>
</evidence>
<evidence type="ECO:0000256" key="2">
    <source>
        <dbReference type="ARBA" id="ARBA00022723"/>
    </source>
</evidence>
<reference evidence="10 11" key="1">
    <citation type="journal article" date="2014" name="BMC Genomics">
        <title>Genome based analysis of type-I polyketide synthase and nonribosomal peptide synthetase gene clusters in seven strains of five representative Nocardia species.</title>
        <authorList>
            <person name="Komaki H."/>
            <person name="Ichikawa N."/>
            <person name="Hosoyama A."/>
            <person name="Takahashi-Nakaguchi A."/>
            <person name="Matsuzawa T."/>
            <person name="Suzuki K."/>
            <person name="Fujita N."/>
            <person name="Gonoi T."/>
        </authorList>
    </citation>
    <scope>NUCLEOTIDE SEQUENCE [LARGE SCALE GENOMIC DNA]</scope>
    <source>
        <strain evidence="10 11">NBRC 15531</strain>
    </source>
</reference>
<sequence>MTNSEPNRLAVTYRRGARWALAELVASLPSIVLSAVLLAEVAALLANWFAVVVLVLWAGSGPALLAWRRIALGAMAQWSAGHLPDENERVTAAWASVLASAGLPADGVSVWVIESATVNGAVHTGGHVTVTRHAVEVFTRRQLEALLAHELGHRLQGTATWRSLVRWYARPFECLVRLVFAPADLLMGWAVPRLSAFADRVLAALRYSYLGLVVATALLAGPAVLAYGTAACLGFAALALLLGPWPAALATTLAAAQLLLRPQLWQHGEYLADRVVVDLGYLDDFRVVLRVLHHRAEAPGPTEPPTLLATHPAPHSRLSAAEQYARTR</sequence>
<dbReference type="Pfam" id="PF01435">
    <property type="entry name" value="Peptidase_M48"/>
    <property type="match status" value="1"/>
</dbReference>
<dbReference type="AlphaFoldDB" id="U5EJP2"/>
<feature type="domain" description="Peptidase M48" evidence="9">
    <location>
        <begin position="85"/>
        <end position="323"/>
    </location>
</feature>
<keyword evidence="8" id="KW-0472">Membrane</keyword>
<evidence type="ECO:0000313" key="10">
    <source>
        <dbReference type="EMBL" id="GAD87495.1"/>
    </source>
</evidence>
<evidence type="ECO:0000256" key="7">
    <source>
        <dbReference type="SAM" id="MobiDB-lite"/>
    </source>
</evidence>
<dbReference type="OrthoDB" id="3474767at2"/>
<feature type="transmembrane region" description="Helical" evidence="8">
    <location>
        <begin position="20"/>
        <end position="39"/>
    </location>
</feature>
<dbReference type="eggNOG" id="ENOG5031VM5">
    <property type="taxonomic scope" value="Bacteria"/>
</dbReference>
<keyword evidence="5 6" id="KW-0482">Metalloprotease</keyword>
<comment type="similarity">
    <text evidence="6">Belongs to the peptidase M48 family.</text>
</comment>
<keyword evidence="2" id="KW-0479">Metal-binding</keyword>
<organism evidence="10 11">
    <name type="scientific">Nocardia asteroides NBRC 15531</name>
    <dbReference type="NCBI Taxonomy" id="1110697"/>
    <lineage>
        <taxon>Bacteria</taxon>
        <taxon>Bacillati</taxon>
        <taxon>Actinomycetota</taxon>
        <taxon>Actinomycetes</taxon>
        <taxon>Mycobacteriales</taxon>
        <taxon>Nocardiaceae</taxon>
        <taxon>Nocardia</taxon>
    </lineage>
</organism>
<gene>
    <name evidence="10" type="ORF">NCAST_35_00170</name>
</gene>
<evidence type="ECO:0000256" key="3">
    <source>
        <dbReference type="ARBA" id="ARBA00022801"/>
    </source>
</evidence>
<proteinExistence type="inferred from homology"/>
<keyword evidence="4 6" id="KW-0862">Zinc</keyword>
<dbReference type="GO" id="GO:0006508">
    <property type="term" value="P:proteolysis"/>
    <property type="evidence" value="ECO:0007669"/>
    <property type="project" value="UniProtKB-KW"/>
</dbReference>
<keyword evidence="8" id="KW-0812">Transmembrane</keyword>
<name>U5EJP2_NOCAS</name>
<evidence type="ECO:0000256" key="8">
    <source>
        <dbReference type="SAM" id="Phobius"/>
    </source>
</evidence>
<keyword evidence="8" id="KW-1133">Transmembrane helix</keyword>